<dbReference type="AlphaFoldDB" id="A0A6L9SDT1"/>
<keyword evidence="3" id="KW-1185">Reference proteome</keyword>
<dbReference type="PROSITE" id="PS50801">
    <property type="entry name" value="STAS"/>
    <property type="match status" value="1"/>
</dbReference>
<reference evidence="2 3" key="1">
    <citation type="submission" date="2020-02" db="EMBL/GenBank/DDBJ databases">
        <authorList>
            <person name="Li X.-J."/>
            <person name="Han X.-M."/>
        </authorList>
    </citation>
    <scope>NUCLEOTIDE SEQUENCE [LARGE SCALE GENOMIC DNA]</scope>
    <source>
        <strain evidence="2 3">CCTCC AB 2017055</strain>
    </source>
</reference>
<dbReference type="EMBL" id="JAAGOA010000023">
    <property type="protein sequence ID" value="NEE03555.1"/>
    <property type="molecule type" value="Genomic_DNA"/>
</dbReference>
<protein>
    <submittedName>
        <fullName evidence="2">STAS domain-containing protein</fullName>
    </submittedName>
</protein>
<name>A0A6L9SDT1_9ACTN</name>
<organism evidence="2 3">
    <name type="scientific">Phytoactinopolyspora halotolerans</name>
    <dbReference type="NCBI Taxonomy" id="1981512"/>
    <lineage>
        <taxon>Bacteria</taxon>
        <taxon>Bacillati</taxon>
        <taxon>Actinomycetota</taxon>
        <taxon>Actinomycetes</taxon>
        <taxon>Jiangellales</taxon>
        <taxon>Jiangellaceae</taxon>
        <taxon>Phytoactinopolyspora</taxon>
    </lineage>
</organism>
<dbReference type="InterPro" id="IPR002645">
    <property type="entry name" value="STAS_dom"/>
</dbReference>
<dbReference type="SUPFAM" id="SSF52091">
    <property type="entry name" value="SpoIIaa-like"/>
    <property type="match status" value="1"/>
</dbReference>
<dbReference type="RefSeq" id="WP_163743309.1">
    <property type="nucleotide sequence ID" value="NZ_JAAGOA010000023.1"/>
</dbReference>
<dbReference type="Pfam" id="PF01740">
    <property type="entry name" value="STAS"/>
    <property type="match status" value="1"/>
</dbReference>
<dbReference type="Gene3D" id="3.30.750.24">
    <property type="entry name" value="STAS domain"/>
    <property type="match status" value="1"/>
</dbReference>
<evidence type="ECO:0000259" key="1">
    <source>
        <dbReference type="PROSITE" id="PS50801"/>
    </source>
</evidence>
<dbReference type="InterPro" id="IPR036513">
    <property type="entry name" value="STAS_dom_sf"/>
</dbReference>
<gene>
    <name evidence="2" type="ORF">G1H10_25650</name>
</gene>
<proteinExistence type="predicted"/>
<evidence type="ECO:0000313" key="2">
    <source>
        <dbReference type="EMBL" id="NEE03555.1"/>
    </source>
</evidence>
<evidence type="ECO:0000313" key="3">
    <source>
        <dbReference type="Proteomes" id="UP000475214"/>
    </source>
</evidence>
<sequence>MPGQASVTRVDFGGCVIMAAYGHVDVHQIRAGCAAAGHDHIVLDLRQATAIHPSAASAVASVCRRVHSCGGTLCIVTAVPAVRARIEGAALTCCPRFFDDIGEALEASMTAREAARTPHRT</sequence>
<dbReference type="Proteomes" id="UP000475214">
    <property type="component" value="Unassembled WGS sequence"/>
</dbReference>
<comment type="caution">
    <text evidence="2">The sequence shown here is derived from an EMBL/GenBank/DDBJ whole genome shotgun (WGS) entry which is preliminary data.</text>
</comment>
<accession>A0A6L9SDT1</accession>
<feature type="domain" description="STAS" evidence="1">
    <location>
        <begin position="1"/>
        <end position="108"/>
    </location>
</feature>